<dbReference type="PROSITE" id="PS50043">
    <property type="entry name" value="HTH_LUXR_2"/>
    <property type="match status" value="1"/>
</dbReference>
<dbReference type="PANTHER" id="PTHR43214">
    <property type="entry name" value="TWO-COMPONENT RESPONSE REGULATOR"/>
    <property type="match status" value="1"/>
</dbReference>
<protein>
    <submittedName>
        <fullName evidence="8">Response regulator transcription factor</fullName>
    </submittedName>
</protein>
<keyword evidence="1 5" id="KW-0597">Phosphoprotein</keyword>
<dbReference type="InterPro" id="IPR039420">
    <property type="entry name" value="WalR-like"/>
</dbReference>
<dbReference type="SUPFAM" id="SSF52172">
    <property type="entry name" value="CheY-like"/>
    <property type="match status" value="1"/>
</dbReference>
<keyword evidence="4" id="KW-0804">Transcription</keyword>
<dbReference type="InterPro" id="IPR000792">
    <property type="entry name" value="Tscrpt_reg_LuxR_C"/>
</dbReference>
<dbReference type="SMART" id="SM00448">
    <property type="entry name" value="REC"/>
    <property type="match status" value="1"/>
</dbReference>
<dbReference type="RefSeq" id="WP_226358027.1">
    <property type="nucleotide sequence ID" value="NZ_BAAAOD010000060.1"/>
</dbReference>
<reference evidence="8 9" key="1">
    <citation type="submission" date="2024-03" db="EMBL/GenBank/DDBJ databases">
        <title>Draft genome sequence of Pseudonocardia carboxydivorans JCM 14827.</title>
        <authorList>
            <person name="Duangmal K."/>
        </authorList>
    </citation>
    <scope>NUCLEOTIDE SEQUENCE [LARGE SCALE GENOMIC DNA]</scope>
    <source>
        <strain evidence="8 9">JCM 14827</strain>
    </source>
</reference>
<keyword evidence="3" id="KW-0238">DNA-binding</keyword>
<dbReference type="EMBL" id="JBBPIX010000002">
    <property type="protein sequence ID" value="MEK6463441.1"/>
    <property type="molecule type" value="Genomic_DNA"/>
</dbReference>
<evidence type="ECO:0000256" key="3">
    <source>
        <dbReference type="ARBA" id="ARBA00023125"/>
    </source>
</evidence>
<feature type="domain" description="HTH luxR-type" evidence="6">
    <location>
        <begin position="143"/>
        <end position="212"/>
    </location>
</feature>
<comment type="caution">
    <text evidence="8">The sequence shown here is derived from an EMBL/GenBank/DDBJ whole genome shotgun (WGS) entry which is preliminary data.</text>
</comment>
<gene>
    <name evidence="8" type="ORF">WG925_06785</name>
</gene>
<evidence type="ECO:0000259" key="7">
    <source>
        <dbReference type="PROSITE" id="PS50110"/>
    </source>
</evidence>
<dbReference type="PROSITE" id="PS50110">
    <property type="entry name" value="RESPONSE_REGULATORY"/>
    <property type="match status" value="1"/>
</dbReference>
<dbReference type="CDD" id="cd06170">
    <property type="entry name" value="LuxR_C_like"/>
    <property type="match status" value="1"/>
</dbReference>
<evidence type="ECO:0000256" key="2">
    <source>
        <dbReference type="ARBA" id="ARBA00023015"/>
    </source>
</evidence>
<dbReference type="InterPro" id="IPR058245">
    <property type="entry name" value="NreC/VraR/RcsB-like_REC"/>
</dbReference>
<dbReference type="InterPro" id="IPR001789">
    <property type="entry name" value="Sig_transdc_resp-reg_receiver"/>
</dbReference>
<dbReference type="SMART" id="SM00421">
    <property type="entry name" value="HTH_LUXR"/>
    <property type="match status" value="1"/>
</dbReference>
<evidence type="ECO:0000256" key="5">
    <source>
        <dbReference type="PROSITE-ProRule" id="PRU00169"/>
    </source>
</evidence>
<evidence type="ECO:0000256" key="1">
    <source>
        <dbReference type="ARBA" id="ARBA00022553"/>
    </source>
</evidence>
<dbReference type="SUPFAM" id="SSF46894">
    <property type="entry name" value="C-terminal effector domain of the bipartite response regulators"/>
    <property type="match status" value="1"/>
</dbReference>
<evidence type="ECO:0000259" key="6">
    <source>
        <dbReference type="PROSITE" id="PS50043"/>
    </source>
</evidence>
<proteinExistence type="predicted"/>
<dbReference type="Proteomes" id="UP001367513">
    <property type="component" value="Unassembled WGS sequence"/>
</dbReference>
<sequence>MRVVLAEDSVLLREGLVRLLEEADATVLAAVGDGTALVAAVEEHQPEVAVVDVRMPPSFTDEGLRAALEIRRRFPSVGILVLSQYVEESYATDLLEAGGGVGYLLKDRVSKLADLSDALGRVAAGGTVLDPEVVSALLTKRRRRDPLAELSPREREVLELMAQGRTNIAIGRLMVITQGAVEKHISSIFTKLGLPPSSDDHRRVMAVLAWLG</sequence>
<dbReference type="PANTHER" id="PTHR43214:SF24">
    <property type="entry name" value="TRANSCRIPTIONAL REGULATORY PROTEIN NARL-RELATED"/>
    <property type="match status" value="1"/>
</dbReference>
<feature type="modified residue" description="4-aspartylphosphate" evidence="5">
    <location>
        <position position="52"/>
    </location>
</feature>
<name>A0ABU9AAQ2_PSEA5</name>
<accession>A0ABU9AAQ2</accession>
<dbReference type="PRINTS" id="PR00038">
    <property type="entry name" value="HTHLUXR"/>
</dbReference>
<feature type="domain" description="Response regulatory" evidence="7">
    <location>
        <begin position="2"/>
        <end position="121"/>
    </location>
</feature>
<evidence type="ECO:0000256" key="4">
    <source>
        <dbReference type="ARBA" id="ARBA00023163"/>
    </source>
</evidence>
<evidence type="ECO:0000313" key="9">
    <source>
        <dbReference type="Proteomes" id="UP001367513"/>
    </source>
</evidence>
<dbReference type="Pfam" id="PF00072">
    <property type="entry name" value="Response_reg"/>
    <property type="match status" value="1"/>
</dbReference>
<keyword evidence="2" id="KW-0805">Transcription regulation</keyword>
<organism evidence="8 9">
    <name type="scientific">Pseudonocardia alni subsp. carboxydivorans</name>
    <dbReference type="NCBI Taxonomy" id="415010"/>
    <lineage>
        <taxon>Bacteria</taxon>
        <taxon>Bacillati</taxon>
        <taxon>Actinomycetota</taxon>
        <taxon>Actinomycetes</taxon>
        <taxon>Pseudonocardiales</taxon>
        <taxon>Pseudonocardiaceae</taxon>
        <taxon>Pseudonocardia</taxon>
    </lineage>
</organism>
<dbReference type="InterPro" id="IPR016032">
    <property type="entry name" value="Sig_transdc_resp-reg_C-effctor"/>
</dbReference>
<evidence type="ECO:0000313" key="8">
    <source>
        <dbReference type="EMBL" id="MEK6463441.1"/>
    </source>
</evidence>
<dbReference type="InterPro" id="IPR011006">
    <property type="entry name" value="CheY-like_superfamily"/>
</dbReference>
<dbReference type="Gene3D" id="3.40.50.2300">
    <property type="match status" value="1"/>
</dbReference>
<dbReference type="CDD" id="cd17535">
    <property type="entry name" value="REC_NarL-like"/>
    <property type="match status" value="1"/>
</dbReference>
<keyword evidence="9" id="KW-1185">Reference proteome</keyword>
<dbReference type="Pfam" id="PF00196">
    <property type="entry name" value="GerE"/>
    <property type="match status" value="1"/>
</dbReference>